<dbReference type="Proteomes" id="UP000001075">
    <property type="component" value="Unassembled WGS sequence"/>
</dbReference>
<dbReference type="EMBL" id="JH000101">
    <property type="protein sequence ID" value="EGV92617.1"/>
    <property type="molecule type" value="Genomic_DNA"/>
</dbReference>
<sequence length="70" mass="8308">MQQRIKTWDGTGLLLINPECHMPIRTAFRMWSGDDFQTRFIQPAKLSIKDPKTELPICSFQGSYWHVYYN</sequence>
<name>G3H150_CRIGR</name>
<proteinExistence type="predicted"/>
<evidence type="ECO:0000313" key="1">
    <source>
        <dbReference type="EMBL" id="EGV92617.1"/>
    </source>
</evidence>
<organism evidence="1 2">
    <name type="scientific">Cricetulus griseus</name>
    <name type="common">Chinese hamster</name>
    <name type="synonym">Cricetulus barabensis griseus</name>
    <dbReference type="NCBI Taxonomy" id="10029"/>
    <lineage>
        <taxon>Eukaryota</taxon>
        <taxon>Metazoa</taxon>
        <taxon>Chordata</taxon>
        <taxon>Craniata</taxon>
        <taxon>Vertebrata</taxon>
        <taxon>Euteleostomi</taxon>
        <taxon>Mammalia</taxon>
        <taxon>Eutheria</taxon>
        <taxon>Euarchontoglires</taxon>
        <taxon>Glires</taxon>
        <taxon>Rodentia</taxon>
        <taxon>Myomorpha</taxon>
        <taxon>Muroidea</taxon>
        <taxon>Cricetidae</taxon>
        <taxon>Cricetinae</taxon>
        <taxon>Cricetulus</taxon>
    </lineage>
</organism>
<evidence type="ECO:0000313" key="2">
    <source>
        <dbReference type="Proteomes" id="UP000001075"/>
    </source>
</evidence>
<accession>G3H150</accession>
<protein>
    <submittedName>
        <fullName evidence="1">Uncharacterized protein</fullName>
    </submittedName>
</protein>
<dbReference type="InParanoid" id="G3H150"/>
<gene>
    <name evidence="1" type="ORF">I79_003874</name>
</gene>
<dbReference type="AlphaFoldDB" id="G3H150"/>
<reference evidence="2" key="1">
    <citation type="journal article" date="2011" name="Nat. Biotechnol.">
        <title>The genomic sequence of the Chinese hamster ovary (CHO)-K1 cell line.</title>
        <authorList>
            <person name="Xu X."/>
            <person name="Nagarajan H."/>
            <person name="Lewis N.E."/>
            <person name="Pan S."/>
            <person name="Cai Z."/>
            <person name="Liu X."/>
            <person name="Chen W."/>
            <person name="Xie M."/>
            <person name="Wang W."/>
            <person name="Hammond S."/>
            <person name="Andersen M.R."/>
            <person name="Neff N."/>
            <person name="Passarelli B."/>
            <person name="Koh W."/>
            <person name="Fan H.C."/>
            <person name="Wang J."/>
            <person name="Gui Y."/>
            <person name="Lee K.H."/>
            <person name="Betenbaugh M.J."/>
            <person name="Quake S.R."/>
            <person name="Famili I."/>
            <person name="Palsson B.O."/>
            <person name="Wang J."/>
        </authorList>
    </citation>
    <scope>NUCLEOTIDE SEQUENCE [LARGE SCALE GENOMIC DNA]</scope>
    <source>
        <strain evidence="2">CHO K1 cell line</strain>
    </source>
</reference>